<dbReference type="InterPro" id="IPR001036">
    <property type="entry name" value="Acrflvin-R"/>
</dbReference>
<dbReference type="Gene3D" id="3.30.2090.10">
    <property type="entry name" value="Multidrug efflux transporter AcrB TolC docking domain, DN and DC subdomains"/>
    <property type="match status" value="3"/>
</dbReference>
<dbReference type="Proteomes" id="UP000283709">
    <property type="component" value="Unassembled WGS sequence"/>
</dbReference>
<protein>
    <submittedName>
        <fullName evidence="10">Nodulation protein</fullName>
    </submittedName>
</protein>
<comment type="caution">
    <text evidence="10">The sequence shown here is derived from an EMBL/GenBank/DDBJ whole genome shotgun (WGS) entry which is preliminary data.</text>
</comment>
<feature type="transmembrane region" description="Helical" evidence="9">
    <location>
        <begin position="1149"/>
        <end position="1175"/>
    </location>
</feature>
<feature type="transmembrane region" description="Helical" evidence="9">
    <location>
        <begin position="1021"/>
        <end position="1039"/>
    </location>
</feature>
<dbReference type="FunFam" id="3.30.70.1430:FF:000001">
    <property type="entry name" value="Efflux pump membrane transporter"/>
    <property type="match status" value="1"/>
</dbReference>
<evidence type="ECO:0000256" key="5">
    <source>
        <dbReference type="ARBA" id="ARBA00022692"/>
    </source>
</evidence>
<feature type="transmembrane region" description="Helical" evidence="9">
    <location>
        <begin position="1072"/>
        <end position="1097"/>
    </location>
</feature>
<evidence type="ECO:0000256" key="3">
    <source>
        <dbReference type="ARBA" id="ARBA00022475"/>
    </source>
</evidence>
<feature type="region of interest" description="Disordered" evidence="8">
    <location>
        <begin position="809"/>
        <end position="850"/>
    </location>
</feature>
<dbReference type="EMBL" id="MCAS01000069">
    <property type="protein sequence ID" value="RKF29722.1"/>
    <property type="molecule type" value="Genomic_DNA"/>
</dbReference>
<evidence type="ECO:0000256" key="6">
    <source>
        <dbReference type="ARBA" id="ARBA00022989"/>
    </source>
</evidence>
<comment type="subcellular location">
    <subcellularLocation>
        <location evidence="1">Cell inner membrane</location>
        <topology evidence="1">Multi-pass membrane protein</topology>
    </subcellularLocation>
</comment>
<dbReference type="Gene3D" id="1.20.1640.10">
    <property type="entry name" value="Multidrug efflux transporter AcrB transmembrane domain"/>
    <property type="match status" value="3"/>
</dbReference>
<dbReference type="SUPFAM" id="SSF82866">
    <property type="entry name" value="Multidrug efflux transporter AcrB transmembrane domain"/>
    <property type="match status" value="2"/>
</dbReference>
<feature type="transmembrane region" description="Helical" evidence="9">
    <location>
        <begin position="361"/>
        <end position="382"/>
    </location>
</feature>
<feature type="transmembrane region" description="Helical" evidence="9">
    <location>
        <begin position="464"/>
        <end position="491"/>
    </location>
</feature>
<sequence length="1195" mass="125577">MNPSRPFIDRPVATTLLSLGLALAGMFAFVRLPVAPLPQVDFPTISVQASLPGASPETVANSVASPLERHLGQIADVTEMTSQSSVGAARVTLQFDLDRDINGAARDVQAAINAARADLPSSLKSNPTYHKVNPADAPILILALTSHTLPRAKLYDLASTILSQALSQLPGIGEVDVNGSANPAVRVELNPTALYHYGIGLEDVRAALASANANSPKGIIESEGARYQLYANDQARVADQYKDLIIAYRNGAGVKLSDVAEIDDSVEDLRNLGLSRDNQPSVLVMLYRQPGANILRTVDSVRALIRQLKPALPADVDVLEASDRSTTIRASLHDTEATLLIAVALVILVVFAFLGSGRAALIPSAAVPVSIIGTFSFMYLLGYSIDNLSLMALTIATGFVVDDAIVVLENISRHMENGMTRMQAALVGAREVGFTVLSISISLIAVFTPILLMGGIVGRLFREFAITLSLAILVSLVVSLTTTPVMCSLLLRTREDATADRGEANNGGQRDGWLRFLGGPLRALHGGYARSLEWSLRHPLLLLAILAATIGLNVYLYIVIPKGFFPQEDTGRLIGGIQADQSISFQAMEPKLRQIMKIIGGDPAVDSVVGFTGGRQTNTGSVYVALKPLSKRHETADQVIARLRPQLNAVPGGRLYLQSVQDIRVGGRQSNAQYQFTLLGDSSKELYAWAPQLTRALQGLPELEDVNSDQQQGGLEADIDIDRATAARLGVTPAQLDNTLYDAYGQRLVSTIYNPLNQYYVVMEVAPRYWQQPQTLNDLYVSTSAGSPSGTQSTNAVAGTITVASATNLNAGTGGPSNPAMPPTSAGPVVSAGGTAIPTQPPVSTVTPASSTASVLDASTAGSAGTSTSTTATATAPSIGAMPFATIGSSTGSTGTASSTAAATTAATVAADSARNLAINSIAASGHSSASAGASVSTSIETMIPFSAFARFGPGHTPLGVNHQGNFVATTISFNLPPGEPLSSAVAAIDRTMAEIGMPPSIHGSFEGTARTYQQSLRDEPLLILAALIAVYIVLGVLYESYAHPLTILSTLPSAGVGALLALMLFHVEFTVMALIGVILLIGIVKKNAIMMVDFAIVATREGMSSREAIYKASLMRFRPIMMTTCAALLGALPLALGSGEGADLRRPLGISIVGGLLVSQLLTLYTTPVIYLYVDRLRLRLGAAGERSRISAQR</sequence>
<feature type="transmembrane region" description="Helical" evidence="9">
    <location>
        <begin position="432"/>
        <end position="452"/>
    </location>
</feature>
<evidence type="ECO:0000256" key="2">
    <source>
        <dbReference type="ARBA" id="ARBA00022448"/>
    </source>
</evidence>
<evidence type="ECO:0000313" key="11">
    <source>
        <dbReference type="Proteomes" id="UP000283709"/>
    </source>
</evidence>
<evidence type="ECO:0000256" key="8">
    <source>
        <dbReference type="SAM" id="MobiDB-lite"/>
    </source>
</evidence>
<organism evidence="10 11">
    <name type="scientific">Paraburkholderia fungorum</name>
    <dbReference type="NCBI Taxonomy" id="134537"/>
    <lineage>
        <taxon>Bacteria</taxon>
        <taxon>Pseudomonadati</taxon>
        <taxon>Pseudomonadota</taxon>
        <taxon>Betaproteobacteria</taxon>
        <taxon>Burkholderiales</taxon>
        <taxon>Burkholderiaceae</taxon>
        <taxon>Paraburkholderia</taxon>
    </lineage>
</organism>
<evidence type="ECO:0000256" key="1">
    <source>
        <dbReference type="ARBA" id="ARBA00004429"/>
    </source>
</evidence>
<keyword evidence="3" id="KW-1003">Cell membrane</keyword>
<keyword evidence="2" id="KW-0813">Transport</keyword>
<dbReference type="OrthoDB" id="8764373at2"/>
<feature type="transmembrane region" description="Helical" evidence="9">
    <location>
        <begin position="540"/>
        <end position="560"/>
    </location>
</feature>
<dbReference type="RefSeq" id="WP_120349291.1">
    <property type="nucleotide sequence ID" value="NZ_MCAS01000069.1"/>
</dbReference>
<dbReference type="PRINTS" id="PR00702">
    <property type="entry name" value="ACRIFLAVINRP"/>
</dbReference>
<dbReference type="PANTHER" id="PTHR32063">
    <property type="match status" value="1"/>
</dbReference>
<accession>A0A3R7I4S5</accession>
<reference evidence="10 11" key="1">
    <citation type="submission" date="2016-07" db="EMBL/GenBank/DDBJ databases">
        <title>Genome analysis of Burkholderia fungorum ES3-20.</title>
        <authorList>
            <person name="Xu D."/>
            <person name="Yao R."/>
            <person name="Zheng S."/>
        </authorList>
    </citation>
    <scope>NUCLEOTIDE SEQUENCE [LARGE SCALE GENOMIC DNA]</scope>
    <source>
        <strain evidence="10 11">ES3-20</strain>
    </source>
</reference>
<dbReference type="InterPro" id="IPR027463">
    <property type="entry name" value="AcrB_DN_DC_subdom"/>
</dbReference>
<dbReference type="PANTHER" id="PTHR32063:SF34">
    <property type="entry name" value="MULTIDRUG RESISTANCE PROTEIN MDTC"/>
    <property type="match status" value="1"/>
</dbReference>
<keyword evidence="7 9" id="KW-0472">Membrane</keyword>
<keyword evidence="4" id="KW-0997">Cell inner membrane</keyword>
<keyword evidence="5 9" id="KW-0812">Transmembrane</keyword>
<proteinExistence type="predicted"/>
<dbReference type="AlphaFoldDB" id="A0A3R7I4S5"/>
<dbReference type="Pfam" id="PF00873">
    <property type="entry name" value="ACR_tran"/>
    <property type="match status" value="2"/>
</dbReference>
<name>A0A3R7I4S5_9BURK</name>
<keyword evidence="6 9" id="KW-1133">Transmembrane helix</keyword>
<dbReference type="SUPFAM" id="SSF82714">
    <property type="entry name" value="Multidrug efflux transporter AcrB TolC docking domain, DN and DC subdomains"/>
    <property type="match status" value="2"/>
</dbReference>
<dbReference type="Gene3D" id="3.30.70.1320">
    <property type="entry name" value="Multidrug efflux transporter AcrB pore domain like"/>
    <property type="match status" value="1"/>
</dbReference>
<dbReference type="GO" id="GO:0005886">
    <property type="term" value="C:plasma membrane"/>
    <property type="evidence" value="ECO:0007669"/>
    <property type="project" value="UniProtKB-SubCell"/>
</dbReference>
<dbReference type="Gene3D" id="3.30.70.1440">
    <property type="entry name" value="Multidrug efflux transporter AcrB pore domain"/>
    <property type="match status" value="2"/>
</dbReference>
<evidence type="ECO:0000256" key="4">
    <source>
        <dbReference type="ARBA" id="ARBA00022519"/>
    </source>
</evidence>
<evidence type="ECO:0000256" key="7">
    <source>
        <dbReference type="ARBA" id="ARBA00023136"/>
    </source>
</evidence>
<dbReference type="SUPFAM" id="SSF82693">
    <property type="entry name" value="Multidrug efflux transporter AcrB pore domain, PN1, PN2, PC1 and PC2 subdomains"/>
    <property type="match status" value="4"/>
</dbReference>
<dbReference type="GO" id="GO:0042910">
    <property type="term" value="F:xenobiotic transmembrane transporter activity"/>
    <property type="evidence" value="ECO:0007669"/>
    <property type="project" value="TreeGrafter"/>
</dbReference>
<evidence type="ECO:0000313" key="10">
    <source>
        <dbReference type="EMBL" id="RKF29722.1"/>
    </source>
</evidence>
<dbReference type="Gene3D" id="3.30.70.1430">
    <property type="entry name" value="Multidrug efflux transporter AcrB pore domain"/>
    <property type="match status" value="2"/>
</dbReference>
<gene>
    <name evidence="10" type="ORF">BCY88_13890</name>
</gene>
<feature type="transmembrane region" description="Helical" evidence="9">
    <location>
        <begin position="1118"/>
        <end position="1137"/>
    </location>
</feature>
<evidence type="ECO:0000256" key="9">
    <source>
        <dbReference type="SAM" id="Phobius"/>
    </source>
</evidence>
<dbReference type="FunFam" id="1.20.1640.10:FF:000001">
    <property type="entry name" value="Efflux pump membrane transporter"/>
    <property type="match status" value="1"/>
</dbReference>
<feature type="transmembrane region" description="Helical" evidence="9">
    <location>
        <begin position="337"/>
        <end position="354"/>
    </location>
</feature>